<dbReference type="Gene3D" id="3.40.50.300">
    <property type="entry name" value="P-loop containing nucleotide triphosphate hydrolases"/>
    <property type="match status" value="1"/>
</dbReference>
<comment type="caution">
    <text evidence="3">The sequence shown here is derived from an EMBL/GenBank/DDBJ whole genome shotgun (WGS) entry which is preliminary data.</text>
</comment>
<name>A0A8H5G472_9AGAR</name>
<evidence type="ECO:0000256" key="1">
    <source>
        <dbReference type="ARBA" id="ARBA00022737"/>
    </source>
</evidence>
<keyword evidence="1" id="KW-0677">Repeat</keyword>
<dbReference type="AlphaFoldDB" id="A0A8H5G472"/>
<dbReference type="PANTHER" id="PTHR10039">
    <property type="entry name" value="AMELOGENIN"/>
    <property type="match status" value="1"/>
</dbReference>
<accession>A0A8H5G472</accession>
<organism evidence="3 4">
    <name type="scientific">Leucocoprinus leucothites</name>
    <dbReference type="NCBI Taxonomy" id="201217"/>
    <lineage>
        <taxon>Eukaryota</taxon>
        <taxon>Fungi</taxon>
        <taxon>Dikarya</taxon>
        <taxon>Basidiomycota</taxon>
        <taxon>Agaricomycotina</taxon>
        <taxon>Agaricomycetes</taxon>
        <taxon>Agaricomycetidae</taxon>
        <taxon>Agaricales</taxon>
        <taxon>Agaricineae</taxon>
        <taxon>Agaricaceae</taxon>
        <taxon>Leucocoprinus</taxon>
    </lineage>
</organism>
<dbReference type="EMBL" id="JAACJO010000005">
    <property type="protein sequence ID" value="KAF5358004.1"/>
    <property type="molecule type" value="Genomic_DNA"/>
</dbReference>
<dbReference type="PANTHER" id="PTHR10039:SF17">
    <property type="entry name" value="FUNGAL STAND N-TERMINAL GOODBYE DOMAIN-CONTAINING PROTEIN-RELATED"/>
    <property type="match status" value="1"/>
</dbReference>
<protein>
    <recommendedName>
        <fullName evidence="2">NACHT domain-containing protein</fullName>
    </recommendedName>
</protein>
<dbReference type="InterPro" id="IPR007111">
    <property type="entry name" value="NACHT_NTPase"/>
</dbReference>
<evidence type="ECO:0000313" key="4">
    <source>
        <dbReference type="Proteomes" id="UP000559027"/>
    </source>
</evidence>
<sequence>MPLDSFIDPLISGARRLIGRKSRRSTREQVVHYSGCGPVQGAANAPSNPSPEQHASGYFTNAHHLVFNNPIMVENMFVKGKTVLEILHPHTMPDAAVDSSARNPPPKCHPGTRIRIRDYLEYWLDDPYRQHDMTWIYGPAGTGKSAIAQTFAELCAERDRLGAAIFFSRPNKRNRPETVVPTLVYQLSIHCLAYKSIVAHVLSDDPQLLDKTPHVQFKQLIVDPFSFLQYQGHESVRQPFLVLLDGLDECSGKRSQGEFIRLISELVRLKRGFPILWLLCSRPEPHLKHAFSRISECAQKRLSLNLEYRKDIEKFLQNGFTALKDEYEDMMPLTWPSERQLKRLLHITSGPFMVAAFALKYIGDPDYANPVKRLEKLLASFAYPLIAEKNRPLSAIDALYIRALEDIPEDVFPTVRRILAHLLWLPRLSYAPRPTCQALCNLLRYDQATFYGALRHLHSFYYIPKPEHAANQGIYAYHASFDDFISFENRSDRFYIDRKKAYVEVAKTLLFWHELDTKLFHNTEEPDPDTEKHEHGCFPGLPWVSTDNQDQISKGIAHQAMLVWASMSPTKAGKDDDLYQQIQTADFRYVRGSTTYFMDVVYWVLTHYPSSTIVHTEPSNDVDYKLLEYLKIFTNNEPVKPSTSPETPTRLRHGREFREYFFFGYGARTILLLLTRAQKSPHDRLEKMNADGPPSENHVLEYQQWLRDSGWSGGVEEAKMTEVKSIPDEEDTFMDWLDEYE</sequence>
<proteinExistence type="predicted"/>
<dbReference type="InterPro" id="IPR056884">
    <property type="entry name" value="NPHP3-like_N"/>
</dbReference>
<reference evidence="3 4" key="1">
    <citation type="journal article" date="2020" name="ISME J.">
        <title>Uncovering the hidden diversity of litter-decomposition mechanisms in mushroom-forming fungi.</title>
        <authorList>
            <person name="Floudas D."/>
            <person name="Bentzer J."/>
            <person name="Ahren D."/>
            <person name="Johansson T."/>
            <person name="Persson P."/>
            <person name="Tunlid A."/>
        </authorList>
    </citation>
    <scope>NUCLEOTIDE SEQUENCE [LARGE SCALE GENOMIC DNA]</scope>
    <source>
        <strain evidence="3 4">CBS 146.42</strain>
    </source>
</reference>
<dbReference type="SUPFAM" id="SSF52540">
    <property type="entry name" value="P-loop containing nucleoside triphosphate hydrolases"/>
    <property type="match status" value="1"/>
</dbReference>
<keyword evidence="4" id="KW-1185">Reference proteome</keyword>
<dbReference type="OrthoDB" id="2683297at2759"/>
<feature type="domain" description="NACHT" evidence="2">
    <location>
        <begin position="132"/>
        <end position="283"/>
    </location>
</feature>
<gene>
    <name evidence="3" type="ORF">D9756_001280</name>
</gene>
<evidence type="ECO:0000313" key="3">
    <source>
        <dbReference type="EMBL" id="KAF5358004.1"/>
    </source>
</evidence>
<evidence type="ECO:0000259" key="2">
    <source>
        <dbReference type="PROSITE" id="PS50837"/>
    </source>
</evidence>
<dbReference type="Pfam" id="PF24883">
    <property type="entry name" value="NPHP3_N"/>
    <property type="match status" value="1"/>
</dbReference>
<dbReference type="InterPro" id="IPR027417">
    <property type="entry name" value="P-loop_NTPase"/>
</dbReference>
<dbReference type="PROSITE" id="PS50837">
    <property type="entry name" value="NACHT"/>
    <property type="match status" value="1"/>
</dbReference>
<dbReference type="Proteomes" id="UP000559027">
    <property type="component" value="Unassembled WGS sequence"/>
</dbReference>